<keyword evidence="1" id="KW-0812">Transmembrane</keyword>
<comment type="caution">
    <text evidence="2">The sequence shown here is derived from an EMBL/GenBank/DDBJ whole genome shotgun (WGS) entry which is preliminary data.</text>
</comment>
<comment type="function">
    <text evidence="1">Component of the MICOS complex, a large protein complex of the mitochondrial inner membrane that plays crucial roles in the maintenance of crista junctions, inner membrane architecture, and formation of contact sites to the outer membrane.</text>
</comment>
<comment type="subunit">
    <text evidence="1">Component of the mitochondrial contact site and cristae organizing system (MICOS) complex.</text>
</comment>
<keyword evidence="1" id="KW-0472">Membrane</keyword>
<evidence type="ECO:0000313" key="2">
    <source>
        <dbReference type="EMBL" id="RHZ46641.1"/>
    </source>
</evidence>
<protein>
    <recommendedName>
        <fullName evidence="1">MICOS complex subunit</fullName>
    </recommendedName>
</protein>
<dbReference type="PANTHER" id="PTHR28268">
    <property type="entry name" value="MICOS SUBUNIT MIC26"/>
    <property type="match status" value="1"/>
</dbReference>
<dbReference type="GO" id="GO:0061617">
    <property type="term" value="C:MICOS complex"/>
    <property type="evidence" value="ECO:0007669"/>
    <property type="project" value="UniProtKB-UniRule"/>
</dbReference>
<keyword evidence="1" id="KW-1133">Transmembrane helix</keyword>
<organism evidence="2 3">
    <name type="scientific">Diversispora epigaea</name>
    <dbReference type="NCBI Taxonomy" id="1348612"/>
    <lineage>
        <taxon>Eukaryota</taxon>
        <taxon>Fungi</taxon>
        <taxon>Fungi incertae sedis</taxon>
        <taxon>Mucoromycota</taxon>
        <taxon>Glomeromycotina</taxon>
        <taxon>Glomeromycetes</taxon>
        <taxon>Diversisporales</taxon>
        <taxon>Diversisporaceae</taxon>
        <taxon>Diversispora</taxon>
    </lineage>
</organism>
<dbReference type="GO" id="GO:0044284">
    <property type="term" value="C:mitochondrial crista junction"/>
    <property type="evidence" value="ECO:0007669"/>
    <property type="project" value="TreeGrafter"/>
</dbReference>
<name>A0A397G6G8_9GLOM</name>
<dbReference type="Proteomes" id="UP000266861">
    <property type="component" value="Unassembled WGS sequence"/>
</dbReference>
<keyword evidence="1" id="KW-0496">Mitochondrion</keyword>
<dbReference type="InterPro" id="IPR033181">
    <property type="entry name" value="Mic26_fungi"/>
</dbReference>
<dbReference type="OrthoDB" id="2399148at2759"/>
<feature type="transmembrane region" description="Helical" evidence="1">
    <location>
        <begin position="133"/>
        <end position="152"/>
    </location>
</feature>
<gene>
    <name evidence="2" type="ORF">Glove_610g4</name>
</gene>
<evidence type="ECO:0000313" key="3">
    <source>
        <dbReference type="Proteomes" id="UP000266861"/>
    </source>
</evidence>
<dbReference type="STRING" id="1348612.A0A397G6G8"/>
<reference evidence="2 3" key="1">
    <citation type="submission" date="2018-08" db="EMBL/GenBank/DDBJ databases">
        <title>Genome and evolution of the arbuscular mycorrhizal fungus Diversispora epigaea (formerly Glomus versiforme) and its bacterial endosymbionts.</title>
        <authorList>
            <person name="Sun X."/>
            <person name="Fei Z."/>
            <person name="Harrison M."/>
        </authorList>
    </citation>
    <scope>NUCLEOTIDE SEQUENCE [LARGE SCALE GENOMIC DNA]</scope>
    <source>
        <strain evidence="2 3">IT104</strain>
    </source>
</reference>
<accession>A0A397G6G8</accession>
<sequence>MNGFFQYSRKMTGVAGVLLGSAISFTSIPLVFAQEKKPKKLSIYDDPTPEIVLVESPTKLEQDIRKTRTKIAQTKNKFEYNLRGVINKWIEIEQKTEKTIKDVIDPRERFMPEVLYIAVAGLAGTIAARNRNILIRIASPVIFTIAASYYFIPQTSHNISAKIREYEERSPKFMKVHESIKNTADEVKLKFDSIRNSKK</sequence>
<dbReference type="Pfam" id="PF09769">
    <property type="entry name" value="ApoO"/>
    <property type="match status" value="1"/>
</dbReference>
<comment type="subcellular location">
    <subcellularLocation>
        <location evidence="1">Mitochondrion inner membrane</location>
    </subcellularLocation>
</comment>
<evidence type="ECO:0000256" key="1">
    <source>
        <dbReference type="RuleBase" id="RU363021"/>
    </source>
</evidence>
<keyword evidence="3" id="KW-1185">Reference proteome</keyword>
<dbReference type="AlphaFoldDB" id="A0A397G6G8"/>
<dbReference type="EMBL" id="PQFF01000507">
    <property type="protein sequence ID" value="RHZ46641.1"/>
    <property type="molecule type" value="Genomic_DNA"/>
</dbReference>
<dbReference type="InterPro" id="IPR019166">
    <property type="entry name" value="MIC26/MIC27"/>
</dbReference>
<proteinExistence type="predicted"/>
<dbReference type="GO" id="GO:0042407">
    <property type="term" value="P:cristae formation"/>
    <property type="evidence" value="ECO:0007669"/>
    <property type="project" value="InterPro"/>
</dbReference>
<dbReference type="PANTHER" id="PTHR28268:SF1">
    <property type="entry name" value="MICOS SUBUNIT MIC26"/>
    <property type="match status" value="1"/>
</dbReference>
<keyword evidence="1" id="KW-0999">Mitochondrion inner membrane</keyword>